<dbReference type="OrthoDB" id="1727611at2759"/>
<evidence type="ECO:0000256" key="5">
    <source>
        <dbReference type="ARBA" id="ARBA00023163"/>
    </source>
</evidence>
<dbReference type="PANTHER" id="PTHR12549:SF11">
    <property type="entry name" value="LYSINE-SPECIFIC DEMETHYLASE JMJ25"/>
    <property type="match status" value="1"/>
</dbReference>
<evidence type="ECO:0000313" key="10">
    <source>
        <dbReference type="Proteomes" id="UP000238479"/>
    </source>
</evidence>
<comment type="subcellular location">
    <subcellularLocation>
        <location evidence="1">Nucleus</location>
    </subcellularLocation>
</comment>
<evidence type="ECO:0000256" key="3">
    <source>
        <dbReference type="ARBA" id="ARBA00022723"/>
    </source>
</evidence>
<evidence type="ECO:0000259" key="8">
    <source>
        <dbReference type="Pfam" id="PF10497"/>
    </source>
</evidence>
<keyword evidence="3" id="KW-0479">Metal-binding</keyword>
<evidence type="ECO:0000256" key="2">
    <source>
        <dbReference type="ARBA" id="ARBA00006801"/>
    </source>
</evidence>
<gene>
    <name evidence="9" type="ORF">RchiOBHm_Chr3g0461961</name>
</gene>
<reference evidence="9 10" key="1">
    <citation type="journal article" date="2018" name="Nat. Genet.">
        <title>The Rosa genome provides new insights in the design of modern roses.</title>
        <authorList>
            <person name="Bendahmane M."/>
        </authorList>
    </citation>
    <scope>NUCLEOTIDE SEQUENCE [LARGE SCALE GENOMIC DNA]</scope>
    <source>
        <strain evidence="10">cv. Old Blush</strain>
    </source>
</reference>
<dbReference type="InterPro" id="IPR045109">
    <property type="entry name" value="LSDs-like"/>
</dbReference>
<dbReference type="InterPro" id="IPR018866">
    <property type="entry name" value="Znf-4CXXC_R1"/>
</dbReference>
<keyword evidence="4" id="KW-0805">Transcription regulation</keyword>
<comment type="caution">
    <text evidence="9">The sequence shown here is derived from an EMBL/GenBank/DDBJ whole genome shotgun (WGS) entry which is preliminary data.</text>
</comment>
<dbReference type="GO" id="GO:0031490">
    <property type="term" value="F:chromatin DNA binding"/>
    <property type="evidence" value="ECO:0007669"/>
    <property type="project" value="TreeGrafter"/>
</dbReference>
<feature type="region of interest" description="Disordered" evidence="7">
    <location>
        <begin position="77"/>
        <end position="103"/>
    </location>
</feature>
<evidence type="ECO:0000256" key="7">
    <source>
        <dbReference type="SAM" id="MobiDB-lite"/>
    </source>
</evidence>
<evidence type="ECO:0000313" key="9">
    <source>
        <dbReference type="EMBL" id="PRQ42835.1"/>
    </source>
</evidence>
<dbReference type="Gramene" id="PRQ42835">
    <property type="protein sequence ID" value="PRQ42835"/>
    <property type="gene ID" value="RchiOBHm_Chr3g0461961"/>
</dbReference>
<evidence type="ECO:0000256" key="4">
    <source>
        <dbReference type="ARBA" id="ARBA00023015"/>
    </source>
</evidence>
<dbReference type="GO" id="GO:0032454">
    <property type="term" value="F:histone H3K9 demethylase activity"/>
    <property type="evidence" value="ECO:0007669"/>
    <property type="project" value="InterPro"/>
</dbReference>
<comment type="similarity">
    <text evidence="2">Belongs to the JARID1 histone demethylase family.</text>
</comment>
<dbReference type="GO" id="GO:0006357">
    <property type="term" value="P:regulation of transcription by RNA polymerase II"/>
    <property type="evidence" value="ECO:0007669"/>
    <property type="project" value="TreeGrafter"/>
</dbReference>
<feature type="domain" description="Zinc-finger" evidence="8">
    <location>
        <begin position="125"/>
        <end position="190"/>
    </location>
</feature>
<dbReference type="Proteomes" id="UP000238479">
    <property type="component" value="Chromosome 3"/>
</dbReference>
<organism evidence="9 10">
    <name type="scientific">Rosa chinensis</name>
    <name type="common">China rose</name>
    <dbReference type="NCBI Taxonomy" id="74649"/>
    <lineage>
        <taxon>Eukaryota</taxon>
        <taxon>Viridiplantae</taxon>
        <taxon>Streptophyta</taxon>
        <taxon>Embryophyta</taxon>
        <taxon>Tracheophyta</taxon>
        <taxon>Spermatophyta</taxon>
        <taxon>Magnoliopsida</taxon>
        <taxon>eudicotyledons</taxon>
        <taxon>Gunneridae</taxon>
        <taxon>Pentapetalae</taxon>
        <taxon>rosids</taxon>
        <taxon>fabids</taxon>
        <taxon>Rosales</taxon>
        <taxon>Rosaceae</taxon>
        <taxon>Rosoideae</taxon>
        <taxon>Rosoideae incertae sedis</taxon>
        <taxon>Rosa</taxon>
    </lineage>
</organism>
<evidence type="ECO:0000256" key="1">
    <source>
        <dbReference type="ARBA" id="ARBA00004123"/>
    </source>
</evidence>
<dbReference type="STRING" id="74649.A0A2P6R8S7"/>
<dbReference type="GO" id="GO:0000785">
    <property type="term" value="C:chromatin"/>
    <property type="evidence" value="ECO:0007669"/>
    <property type="project" value="TreeGrafter"/>
</dbReference>
<dbReference type="AlphaFoldDB" id="A0A2P6R8S7"/>
<dbReference type="EMBL" id="PDCK01000041">
    <property type="protein sequence ID" value="PRQ42835.1"/>
    <property type="molecule type" value="Genomic_DNA"/>
</dbReference>
<keyword evidence="5" id="KW-0804">Transcription</keyword>
<sequence length="277" mass="31657">MLKRLRWKKKLGKSVLEGLERKDLIFGDRIEGQKGNSEEGEEKNQGNGVSDVGFGKEGVSDGIEEGLVKKKKCGKKGTESERFGENGDVGFGKEGVRDENEEGLVKTEQVNGDVEKNGRWSRADVSTMCHQCQKNDHGRVVRCRGCSERGERKRYCIPCIKKWYPNSSEEDFAEACPVCLGNCNCKACLRLGVPLRCFKNRDLEIGEDERLEHCKYLVNRLLPYLKRINDEQVSEMKFEAEKEGLVEFEEMEIEKSNCRVGERMYCNNCKTSIFDFH</sequence>
<dbReference type="GO" id="GO:0000118">
    <property type="term" value="C:histone deacetylase complex"/>
    <property type="evidence" value="ECO:0007669"/>
    <property type="project" value="TreeGrafter"/>
</dbReference>
<dbReference type="Pfam" id="PF10497">
    <property type="entry name" value="zf-4CXXC_R1"/>
    <property type="match status" value="1"/>
</dbReference>
<dbReference type="GO" id="GO:0046872">
    <property type="term" value="F:metal ion binding"/>
    <property type="evidence" value="ECO:0007669"/>
    <property type="project" value="UniProtKB-KW"/>
</dbReference>
<keyword evidence="10" id="KW-1185">Reference proteome</keyword>
<accession>A0A2P6R8S7</accession>
<dbReference type="PANTHER" id="PTHR12549">
    <property type="entry name" value="JMJC DOMAIN-CONTAINING HISTONE DEMETHYLATION PROTEIN"/>
    <property type="match status" value="1"/>
</dbReference>
<keyword evidence="6" id="KW-0539">Nucleus</keyword>
<name>A0A2P6R8S7_ROSCH</name>
<evidence type="ECO:0000256" key="6">
    <source>
        <dbReference type="ARBA" id="ARBA00023242"/>
    </source>
</evidence>
<proteinExistence type="inferred from homology"/>
<feature type="region of interest" description="Disordered" evidence="7">
    <location>
        <begin position="27"/>
        <end position="60"/>
    </location>
</feature>
<protein>
    <recommendedName>
        <fullName evidence="8">Zinc-finger domain-containing protein</fullName>
    </recommendedName>
</protein>
<dbReference type="GO" id="GO:0003712">
    <property type="term" value="F:transcription coregulator activity"/>
    <property type="evidence" value="ECO:0007669"/>
    <property type="project" value="TreeGrafter"/>
</dbReference>